<dbReference type="AlphaFoldDB" id="A0A9Q8ING8"/>
<evidence type="ECO:0000256" key="2">
    <source>
        <dbReference type="SAM" id="Phobius"/>
    </source>
</evidence>
<proteinExistence type="predicted"/>
<feature type="compositionally biased region" description="Polar residues" evidence="1">
    <location>
        <begin position="288"/>
        <end position="311"/>
    </location>
</feature>
<dbReference type="EMBL" id="QUBG01000004">
    <property type="protein sequence ID" value="TPR43808.1"/>
    <property type="molecule type" value="Genomic_DNA"/>
</dbReference>
<keyword evidence="2" id="KW-0812">Transmembrane</keyword>
<sequence length="330" mass="35444">MKRIMQISGVVIIIGFILFIIGFAKNDFQLPNGQNNPNNKITHTVSKKLGNFNSINMDISNAGSMGMPVTIKSGNESKIEAKLSKKQNLDYSIANGQLNIKNKNTSVLSKLLRIGYLDHNNSSITIYVKKGTQLSSLLAKNDLSDFSIDGLNITNGINIDGGVNAKNIHAGSIKAESGDDDVYIANSKFDKGHSDLSSADGDVSLHGNEFDSLNASSNDGDVSMSDNIIHNGFSKLESSDGDLNLGHNSWHALSLSSSDGDISFDHQDIKHSLRADSSDGDIDGDVYSNDNARIVSNTSDGDNNIDSSLNHPQSNKVYNFTSSDGDITIN</sequence>
<accession>A0A9Q8ING8</accession>
<protein>
    <recommendedName>
        <fullName evidence="3">DUF4097 domain-containing protein</fullName>
    </recommendedName>
</protein>
<evidence type="ECO:0000256" key="1">
    <source>
        <dbReference type="SAM" id="MobiDB-lite"/>
    </source>
</evidence>
<comment type="caution">
    <text evidence="5">The sequence shown here is derived from an EMBL/GenBank/DDBJ whole genome shotgun (WGS) entry which is preliminary data.</text>
</comment>
<reference evidence="5 6" key="1">
    <citation type="submission" date="2018-08" db="EMBL/GenBank/DDBJ databases">
        <title>Comparative genomics of wild bee and flower associated Lactobacillus reveals potential adaptation to the bee host.</title>
        <authorList>
            <person name="Vuong H.Q."/>
            <person name="Mcfrederick Q.S."/>
        </authorList>
    </citation>
    <scope>NUCLEOTIDE SEQUENCE</scope>
    <source>
        <strain evidence="4 6">HV_13</strain>
        <strain evidence="5">HV_63</strain>
    </source>
</reference>
<name>A0A9Q8ING8_9LACO</name>
<feature type="region of interest" description="Disordered" evidence="1">
    <location>
        <begin position="274"/>
        <end position="311"/>
    </location>
</feature>
<dbReference type="InterPro" id="IPR025164">
    <property type="entry name" value="Toastrack_DUF4097"/>
</dbReference>
<dbReference type="RefSeq" id="WP_105964196.1">
    <property type="nucleotide sequence ID" value="NZ_POSO01000002.1"/>
</dbReference>
<keyword evidence="2" id="KW-0472">Membrane</keyword>
<dbReference type="Proteomes" id="UP000784700">
    <property type="component" value="Unassembled WGS sequence"/>
</dbReference>
<feature type="domain" description="DUF4097" evidence="3">
    <location>
        <begin position="65"/>
        <end position="232"/>
    </location>
</feature>
<dbReference type="GeneID" id="58108266"/>
<evidence type="ECO:0000313" key="7">
    <source>
        <dbReference type="Proteomes" id="UP000784700"/>
    </source>
</evidence>
<gene>
    <name evidence="4" type="ORF">DY114_00575</name>
    <name evidence="5" type="ORF">DY130_05085</name>
</gene>
<evidence type="ECO:0000313" key="5">
    <source>
        <dbReference type="EMBL" id="TPR43808.1"/>
    </source>
</evidence>
<feature type="domain" description="DUF4097" evidence="3">
    <location>
        <begin position="234"/>
        <end position="329"/>
    </location>
</feature>
<keyword evidence="6" id="KW-1185">Reference proteome</keyword>
<organism evidence="5 7">
    <name type="scientific">Apilactobacillus micheneri</name>
    <dbReference type="NCBI Taxonomy" id="1899430"/>
    <lineage>
        <taxon>Bacteria</taxon>
        <taxon>Bacillati</taxon>
        <taxon>Bacillota</taxon>
        <taxon>Bacilli</taxon>
        <taxon>Lactobacillales</taxon>
        <taxon>Lactobacillaceae</taxon>
        <taxon>Apilactobacillus</taxon>
    </lineage>
</organism>
<feature type="transmembrane region" description="Helical" evidence="2">
    <location>
        <begin position="7"/>
        <end position="24"/>
    </location>
</feature>
<dbReference type="EMBL" id="QUAV01000001">
    <property type="protein sequence ID" value="TPR26225.1"/>
    <property type="molecule type" value="Genomic_DNA"/>
</dbReference>
<evidence type="ECO:0000313" key="6">
    <source>
        <dbReference type="Proteomes" id="UP000777560"/>
    </source>
</evidence>
<dbReference type="Pfam" id="PF13349">
    <property type="entry name" value="DUF4097"/>
    <property type="match status" value="2"/>
</dbReference>
<dbReference type="Proteomes" id="UP000777560">
    <property type="component" value="Unassembled WGS sequence"/>
</dbReference>
<evidence type="ECO:0000313" key="4">
    <source>
        <dbReference type="EMBL" id="TPR26225.1"/>
    </source>
</evidence>
<keyword evidence="2" id="KW-1133">Transmembrane helix</keyword>
<evidence type="ECO:0000259" key="3">
    <source>
        <dbReference type="Pfam" id="PF13349"/>
    </source>
</evidence>